<dbReference type="GO" id="GO:0051536">
    <property type="term" value="F:iron-sulfur cluster binding"/>
    <property type="evidence" value="ECO:0007669"/>
    <property type="project" value="UniProtKB-KW"/>
</dbReference>
<dbReference type="InterPro" id="IPR053135">
    <property type="entry name" value="AKR2_Oxidoreductase"/>
</dbReference>
<dbReference type="GO" id="GO:0046872">
    <property type="term" value="F:metal ion binding"/>
    <property type="evidence" value="ECO:0007669"/>
    <property type="project" value="UniProtKB-KW"/>
</dbReference>
<dbReference type="InterPro" id="IPR023210">
    <property type="entry name" value="NADP_OxRdtase_dom"/>
</dbReference>
<dbReference type="PANTHER" id="PTHR43312:SF2">
    <property type="entry name" value="OXIDOREDUCTASE"/>
    <property type="match status" value="1"/>
</dbReference>
<dbReference type="SUPFAM" id="SSF48452">
    <property type="entry name" value="TPR-like"/>
    <property type="match status" value="1"/>
</dbReference>
<dbReference type="PROSITE" id="PS51257">
    <property type="entry name" value="PROKAR_LIPOPROTEIN"/>
    <property type="match status" value="1"/>
</dbReference>
<gene>
    <name evidence="11" type="ORF">DXD46_13150</name>
</gene>
<feature type="signal peptide" evidence="9">
    <location>
        <begin position="1"/>
        <end position="23"/>
    </location>
</feature>
<feature type="domain" description="4Fe-4S ferredoxin-type" evidence="10">
    <location>
        <begin position="821"/>
        <end position="850"/>
    </location>
</feature>
<keyword evidence="3" id="KW-0479">Metal-binding</keyword>
<dbReference type="InterPro" id="IPR017900">
    <property type="entry name" value="4Fe4S_Fe_S_CS"/>
</dbReference>
<comment type="subcellular location">
    <subcellularLocation>
        <location evidence="1">Cell outer membrane</location>
    </subcellularLocation>
</comment>
<dbReference type="InterPro" id="IPR012944">
    <property type="entry name" value="SusD_RagB_dom"/>
</dbReference>
<protein>
    <submittedName>
        <fullName evidence="11">RagB/SusD family nutrient uptake outer membrane protein</fullName>
    </submittedName>
</protein>
<accession>A0A3E4JJ48</accession>
<dbReference type="InterPro" id="IPR033985">
    <property type="entry name" value="SusD-like_N"/>
</dbReference>
<reference evidence="11 12" key="1">
    <citation type="submission" date="2018-08" db="EMBL/GenBank/DDBJ databases">
        <title>A genome reference for cultivated species of the human gut microbiota.</title>
        <authorList>
            <person name="Zou Y."/>
            <person name="Xue W."/>
            <person name="Luo G."/>
        </authorList>
    </citation>
    <scope>NUCLEOTIDE SEQUENCE [LARGE SCALE GENOMIC DNA]</scope>
    <source>
        <strain evidence="11 12">TM05-16</strain>
    </source>
</reference>
<dbReference type="Pfam" id="PF00248">
    <property type="entry name" value="Aldo_ket_red"/>
    <property type="match status" value="1"/>
</dbReference>
<dbReference type="Gene3D" id="1.25.40.390">
    <property type="match status" value="1"/>
</dbReference>
<dbReference type="PANTHER" id="PTHR43312">
    <property type="entry name" value="D-THREO-ALDOSE 1-DEHYDROGENASE"/>
    <property type="match status" value="1"/>
</dbReference>
<dbReference type="InterPro" id="IPR036812">
    <property type="entry name" value="NAD(P)_OxRdtase_dom_sf"/>
</dbReference>
<evidence type="ECO:0000256" key="9">
    <source>
        <dbReference type="SAM" id="SignalP"/>
    </source>
</evidence>
<evidence type="ECO:0000256" key="6">
    <source>
        <dbReference type="ARBA" id="ARBA00023014"/>
    </source>
</evidence>
<keyword evidence="8" id="KW-0998">Cell outer membrane</keyword>
<dbReference type="SUPFAM" id="SSF51430">
    <property type="entry name" value="NAD(P)-linked oxidoreductase"/>
    <property type="match status" value="1"/>
</dbReference>
<dbReference type="Pfam" id="PF07980">
    <property type="entry name" value="SusD_RagB"/>
    <property type="match status" value="1"/>
</dbReference>
<dbReference type="SUPFAM" id="SSF46548">
    <property type="entry name" value="alpha-helical ferredoxin"/>
    <property type="match status" value="1"/>
</dbReference>
<dbReference type="PROSITE" id="PS00198">
    <property type="entry name" value="4FE4S_FER_1"/>
    <property type="match status" value="1"/>
</dbReference>
<sequence length="866" mass="99777">MKKNFIKYIAALAVAPMLLSSCSDDFLNEIDPNRQTPTTFWTSEDNVMKGLSAVYNPFRRMTSGYYGGLEGIMHLQMRGDDLYPTRGEEPYIWEYLSFVNTTNTKDLSWGNIYEGIQMANEFIYRAATVDMDETKREQMIGEAYFLRGFWYFRLRTDYRDAVIRTLPQDADPETHGLSSGDEVLEQAISDFKEAKSRLPKLRSSDENGRVTQGAAIAMLGKAYIWKGDYQAAKDEFEIIMNGYGYDLTQKYEDNFRDDTEFNAESIWEINYDAKGNSGDAWGNGTSDDSFMGNNLAHYFGPTLKGENIGGGWYKMQPSLYLIKEFISEQRPEGSDSKWDKRLYTTCFFKYSDFGDVKPDEKFYGGKVEFDDMFKWTVLPEGDGKYGIAKQGYAPAYPVIEGVQGRFMMKKFAAWWVPTGCTMYSNDAGRINNLRIMRFAEVLLLHAEACLETNDESGAMKDINRIRVRAGLPEKNLSGKDAIMTELQKQKLLEFAGENIRWDDMVRWYGNDPAKLKAIMHERKTDSQHYELIYEENESGEKELVGYKPTDRISDTQGFDHFEAKFLYFPIPQAEVDANLNLEQKPEGIKTFHDRYIDNGVLDFLLKEREEGRIRNLGWSFHGSVEVFDYLLSLDVKWDFVQIQMNYVDWRHASGRNVNAEYLYGELAKRGIPAVIMEPLLGGRLSKLNDHLVARLKQRRPENSVASWAFRFAGTYPNVLCVLSGMTYMEHLQDNLRTYSPLEPLNEEEKEFLEETAQLMLKFPTIPCNDCKYCMPCPYGLDIPAILVHYNKCVNEGNVPKSSQDENYRRARRAFLIGYDRSVPKLRQASHCTGCNQCNPHCPQSIDIPKELHRIDAYVEQLKQETL</sequence>
<dbReference type="GO" id="GO:0009279">
    <property type="term" value="C:cell outer membrane"/>
    <property type="evidence" value="ECO:0007669"/>
    <property type="project" value="UniProtKB-SubCell"/>
</dbReference>
<dbReference type="AlphaFoldDB" id="A0A3E4JJ48"/>
<dbReference type="Proteomes" id="UP000260640">
    <property type="component" value="Unassembled WGS sequence"/>
</dbReference>
<dbReference type="PROSITE" id="PS51379">
    <property type="entry name" value="4FE4S_FER_2"/>
    <property type="match status" value="1"/>
</dbReference>
<evidence type="ECO:0000256" key="1">
    <source>
        <dbReference type="ARBA" id="ARBA00004442"/>
    </source>
</evidence>
<proteinExistence type="inferred from homology"/>
<keyword evidence="7" id="KW-0472">Membrane</keyword>
<evidence type="ECO:0000313" key="11">
    <source>
        <dbReference type="EMBL" id="RGJ85933.1"/>
    </source>
</evidence>
<dbReference type="Gene3D" id="3.20.20.100">
    <property type="entry name" value="NADP-dependent oxidoreductase domain"/>
    <property type="match status" value="1"/>
</dbReference>
<evidence type="ECO:0000256" key="7">
    <source>
        <dbReference type="ARBA" id="ARBA00023136"/>
    </source>
</evidence>
<dbReference type="Pfam" id="PF14322">
    <property type="entry name" value="SusD-like_3"/>
    <property type="match status" value="1"/>
</dbReference>
<dbReference type="InterPro" id="IPR011990">
    <property type="entry name" value="TPR-like_helical_dom_sf"/>
</dbReference>
<comment type="similarity">
    <text evidence="2">Belongs to the SusD family.</text>
</comment>
<keyword evidence="5" id="KW-0408">Iron</keyword>
<evidence type="ECO:0000256" key="3">
    <source>
        <dbReference type="ARBA" id="ARBA00022723"/>
    </source>
</evidence>
<evidence type="ECO:0000256" key="2">
    <source>
        <dbReference type="ARBA" id="ARBA00006275"/>
    </source>
</evidence>
<evidence type="ECO:0000256" key="8">
    <source>
        <dbReference type="ARBA" id="ARBA00023237"/>
    </source>
</evidence>
<name>A0A3E4JJ48_PHOVU</name>
<evidence type="ECO:0000313" key="12">
    <source>
        <dbReference type="Proteomes" id="UP000260640"/>
    </source>
</evidence>
<comment type="caution">
    <text evidence="11">The sequence shown here is derived from an EMBL/GenBank/DDBJ whole genome shotgun (WGS) entry which is preliminary data.</text>
</comment>
<keyword evidence="6" id="KW-0411">Iron-sulfur</keyword>
<keyword evidence="4 9" id="KW-0732">Signal</keyword>
<dbReference type="InterPro" id="IPR017896">
    <property type="entry name" value="4Fe4S_Fe-S-bd"/>
</dbReference>
<evidence type="ECO:0000256" key="4">
    <source>
        <dbReference type="ARBA" id="ARBA00022729"/>
    </source>
</evidence>
<feature type="chain" id="PRO_5017700029" evidence="9">
    <location>
        <begin position="24"/>
        <end position="866"/>
    </location>
</feature>
<dbReference type="CDD" id="cd08977">
    <property type="entry name" value="SusD"/>
    <property type="match status" value="1"/>
</dbReference>
<evidence type="ECO:0000256" key="5">
    <source>
        <dbReference type="ARBA" id="ARBA00023004"/>
    </source>
</evidence>
<evidence type="ECO:0000259" key="10">
    <source>
        <dbReference type="PROSITE" id="PS51379"/>
    </source>
</evidence>
<dbReference type="EMBL" id="QSPP01000042">
    <property type="protein sequence ID" value="RGJ85933.1"/>
    <property type="molecule type" value="Genomic_DNA"/>
</dbReference>
<organism evidence="11 12">
    <name type="scientific">Phocaeicola vulgatus</name>
    <name type="common">Bacteroides vulgatus</name>
    <dbReference type="NCBI Taxonomy" id="821"/>
    <lineage>
        <taxon>Bacteria</taxon>
        <taxon>Pseudomonadati</taxon>
        <taxon>Bacteroidota</taxon>
        <taxon>Bacteroidia</taxon>
        <taxon>Bacteroidales</taxon>
        <taxon>Bacteroidaceae</taxon>
        <taxon>Phocaeicola</taxon>
    </lineage>
</organism>